<evidence type="ECO:0000313" key="1">
    <source>
        <dbReference type="EMBL" id="PGM89740.1"/>
    </source>
</evidence>
<evidence type="ECO:0008006" key="3">
    <source>
        <dbReference type="Google" id="ProtNLM"/>
    </source>
</evidence>
<dbReference type="RefSeq" id="WP_098778613.1">
    <property type="nucleotide sequence ID" value="NZ_NUHO01000102.1"/>
</dbReference>
<dbReference type="Pfam" id="PF22871">
    <property type="entry name" value="AimR"/>
    <property type="match status" value="1"/>
</dbReference>
<protein>
    <recommendedName>
        <fullName evidence="3">Prophage helix-turn-helix protein</fullName>
    </recommendedName>
</protein>
<proteinExistence type="predicted"/>
<gene>
    <name evidence="1" type="ORF">CN958_23455</name>
</gene>
<comment type="caution">
    <text evidence="1">The sequence shown here is derived from an EMBL/GenBank/DDBJ whole genome shotgun (WGS) entry which is preliminary data.</text>
</comment>
<organism evidence="1 2">
    <name type="scientific">Bacillus cereus</name>
    <dbReference type="NCBI Taxonomy" id="1396"/>
    <lineage>
        <taxon>Bacteria</taxon>
        <taxon>Bacillati</taxon>
        <taxon>Bacillota</taxon>
        <taxon>Bacilli</taxon>
        <taxon>Bacillales</taxon>
        <taxon>Bacillaceae</taxon>
        <taxon>Bacillus</taxon>
        <taxon>Bacillus cereus group</taxon>
    </lineage>
</organism>
<name>A0A2B9DLJ8_BACCE</name>
<evidence type="ECO:0000313" key="2">
    <source>
        <dbReference type="Proteomes" id="UP000222054"/>
    </source>
</evidence>
<dbReference type="AlphaFoldDB" id="A0A2B9DLJ8"/>
<sequence>MQDITMKELMDELSRLINEKYTLRKFSKISGVSRKSMTRALKCENKYEMKLDSFLKVVQVLFENYEIRRRKINSFVLLVNSPLNIRKALCYAHVSGEYELIDKLVERHNNNESINQYLTVYDLFNQRNKNKLKGEKIIEEIKKSKISSDPECQVVLNLLYMVAMYDEDDSNAVAPFAKEVERLINKVEQKYIKDCLYMQYKERIAYKYLSSDELDECREICNSILNSEMEIPMIKAVAQGCLGESYLYENPLLAETHIECALSFLENINVPRKSQKFFAFKTTLAHLYIENNFNIHKIDFDYLHDGESAHYECLYGDREKGLAKYAILEQNGFSAHQLYSYSKVIGDMEGLRKALIKFERSGNLFYARGVKKALMKDEVNLVE</sequence>
<accession>A0A2B9DLJ8</accession>
<dbReference type="Proteomes" id="UP000222054">
    <property type="component" value="Unassembled WGS sequence"/>
</dbReference>
<reference evidence="1 2" key="1">
    <citation type="submission" date="2017-09" db="EMBL/GenBank/DDBJ databases">
        <title>Large-scale bioinformatics analysis of Bacillus genomes uncovers conserved roles of natural products in bacterial physiology.</title>
        <authorList>
            <consortium name="Agbiome Team Llc"/>
            <person name="Bleich R.M."/>
            <person name="Grubbs K.J."/>
            <person name="Santa Maria K.C."/>
            <person name="Allen S.E."/>
            <person name="Farag S."/>
            <person name="Shank E.A."/>
            <person name="Bowers A."/>
        </authorList>
    </citation>
    <scope>NUCLEOTIDE SEQUENCE [LARGE SCALE GENOMIC DNA]</scope>
    <source>
        <strain evidence="1 2">AFS053130</strain>
    </source>
</reference>
<dbReference type="EMBL" id="NUHO01000102">
    <property type="protein sequence ID" value="PGM89740.1"/>
    <property type="molecule type" value="Genomic_DNA"/>
</dbReference>
<dbReference type="NCBIfam" id="NF038310">
    <property type="entry name" value="lysogeny_AimR"/>
    <property type="match status" value="1"/>
</dbReference>
<dbReference type="InterPro" id="IPR047705">
    <property type="entry name" value="AimR-like"/>
</dbReference>